<comment type="cofactor">
    <cofactor evidence="1 8">
        <name>heme</name>
        <dbReference type="ChEBI" id="CHEBI:30413"/>
    </cofactor>
</comment>
<reference evidence="10 11" key="2">
    <citation type="submission" date="2019-09" db="EMBL/GenBank/DDBJ databases">
        <authorList>
            <person name="Jin C."/>
        </authorList>
    </citation>
    <scope>NUCLEOTIDE SEQUENCE [LARGE SCALE GENOMIC DNA]</scope>
    <source>
        <strain evidence="10 11">BN130099</strain>
    </source>
</reference>
<evidence type="ECO:0000256" key="5">
    <source>
        <dbReference type="ARBA" id="ARBA00023002"/>
    </source>
</evidence>
<name>A0A5B1LB77_9ACTN</name>
<organism evidence="10 11">
    <name type="scientific">Nocardioides humilatus</name>
    <dbReference type="NCBI Taxonomy" id="2607660"/>
    <lineage>
        <taxon>Bacteria</taxon>
        <taxon>Bacillati</taxon>
        <taxon>Actinomycetota</taxon>
        <taxon>Actinomycetes</taxon>
        <taxon>Propionibacteriales</taxon>
        <taxon>Nocardioidaceae</taxon>
        <taxon>Nocardioides</taxon>
    </lineage>
</organism>
<evidence type="ECO:0000256" key="1">
    <source>
        <dbReference type="ARBA" id="ARBA00001971"/>
    </source>
</evidence>
<evidence type="ECO:0000256" key="9">
    <source>
        <dbReference type="SAM" id="MobiDB-lite"/>
    </source>
</evidence>
<evidence type="ECO:0000313" key="10">
    <source>
        <dbReference type="EMBL" id="KAA1416939.1"/>
    </source>
</evidence>
<feature type="region of interest" description="Disordered" evidence="9">
    <location>
        <begin position="1"/>
        <end position="25"/>
    </location>
</feature>
<dbReference type="GO" id="GO:0020037">
    <property type="term" value="F:heme binding"/>
    <property type="evidence" value="ECO:0007669"/>
    <property type="project" value="InterPro"/>
</dbReference>
<evidence type="ECO:0000256" key="6">
    <source>
        <dbReference type="ARBA" id="ARBA00023004"/>
    </source>
</evidence>
<dbReference type="PANTHER" id="PTHR24286">
    <property type="entry name" value="CYTOCHROME P450 26"/>
    <property type="match status" value="1"/>
</dbReference>
<sequence length="458" mass="51304">MSTGMHRPLAMPPRGSGLEPVPGHSGGIPVVGETLTLLRNPDRYLREVYEADGPVAWRRGLGRKMVMALGPDAWTEIQQNKDKAFANGPGYEPVIGRFFHRGVLLLDFEEHLFHRRIMQAAFARDRLVGYLDRMNPTIEQHLGIWEAQGELKAAPAFKRLALDVATQTFLGMEAGERSQAMGGAFNDCVVAAGAVVRMPLPGARYGLPGTEWSRGIKARQFLESELGGMVASKRASDGTDLFSVLCNVESEDGEVFTDEDIVNHMVFLMFAAHDTSTATMTSMAYHLARNPEWQERCRAESLALGQHATYDELQQLTSLDLVMKESLRMTPPIPMMFRSAVKDTQVLGRFIPQGTIVGLLPHFSHHMPEYWSNPYDFDPERFSEERREDKGHRNAWVPFGSSAHKCIGMYFAGMEIKATLHQLLRTSRWSLPVGYRLRWATTGLPQVRDGLPIHVQSL</sequence>
<evidence type="ECO:0000256" key="2">
    <source>
        <dbReference type="ARBA" id="ARBA00010617"/>
    </source>
</evidence>
<dbReference type="Pfam" id="PF00067">
    <property type="entry name" value="p450"/>
    <property type="match status" value="1"/>
</dbReference>
<dbReference type="GO" id="GO:0016125">
    <property type="term" value="P:sterol metabolic process"/>
    <property type="evidence" value="ECO:0007669"/>
    <property type="project" value="TreeGrafter"/>
</dbReference>
<dbReference type="InterPro" id="IPR036396">
    <property type="entry name" value="Cyt_P450_sf"/>
</dbReference>
<dbReference type="PRINTS" id="PR00465">
    <property type="entry name" value="EP450IV"/>
</dbReference>
<dbReference type="Proteomes" id="UP000325003">
    <property type="component" value="Unassembled WGS sequence"/>
</dbReference>
<protein>
    <submittedName>
        <fullName evidence="10">Cytochrome P450</fullName>
    </submittedName>
</protein>
<keyword evidence="5" id="KW-0560">Oxidoreductase</keyword>
<accession>A0A5B1LB77</accession>
<dbReference type="PRINTS" id="PR00385">
    <property type="entry name" value="P450"/>
</dbReference>
<dbReference type="GO" id="GO:0005506">
    <property type="term" value="F:iron ion binding"/>
    <property type="evidence" value="ECO:0007669"/>
    <property type="project" value="InterPro"/>
</dbReference>
<dbReference type="InterPro" id="IPR001128">
    <property type="entry name" value="Cyt_P450"/>
</dbReference>
<gene>
    <name evidence="10" type="ORF">F0U44_17300</name>
</gene>
<comment type="similarity">
    <text evidence="2">Belongs to the cytochrome P450 family.</text>
</comment>
<keyword evidence="6 8" id="KW-0408">Iron</keyword>
<dbReference type="SUPFAM" id="SSF48264">
    <property type="entry name" value="Cytochrome P450"/>
    <property type="match status" value="1"/>
</dbReference>
<dbReference type="RefSeq" id="WP_149729609.1">
    <property type="nucleotide sequence ID" value="NZ_VUJV01000006.1"/>
</dbReference>
<dbReference type="GO" id="GO:0004497">
    <property type="term" value="F:monooxygenase activity"/>
    <property type="evidence" value="ECO:0007669"/>
    <property type="project" value="UniProtKB-KW"/>
</dbReference>
<evidence type="ECO:0000256" key="8">
    <source>
        <dbReference type="PIRSR" id="PIRSR602403-1"/>
    </source>
</evidence>
<dbReference type="AlphaFoldDB" id="A0A5B1LB77"/>
<comment type="caution">
    <text evidence="10">The sequence shown here is derived from an EMBL/GenBank/DDBJ whole genome shotgun (WGS) entry which is preliminary data.</text>
</comment>
<dbReference type="EMBL" id="VUJV01000006">
    <property type="protein sequence ID" value="KAA1416939.1"/>
    <property type="molecule type" value="Genomic_DNA"/>
</dbReference>
<dbReference type="Gene3D" id="1.10.630.10">
    <property type="entry name" value="Cytochrome P450"/>
    <property type="match status" value="1"/>
</dbReference>
<dbReference type="PANTHER" id="PTHR24286:SF24">
    <property type="entry name" value="LANOSTEROL 14-ALPHA DEMETHYLASE"/>
    <property type="match status" value="1"/>
</dbReference>
<keyword evidence="11" id="KW-1185">Reference proteome</keyword>
<dbReference type="GO" id="GO:0016705">
    <property type="term" value="F:oxidoreductase activity, acting on paired donors, with incorporation or reduction of molecular oxygen"/>
    <property type="evidence" value="ECO:0007669"/>
    <property type="project" value="InterPro"/>
</dbReference>
<keyword evidence="3 8" id="KW-0349">Heme</keyword>
<evidence type="ECO:0000256" key="7">
    <source>
        <dbReference type="ARBA" id="ARBA00023033"/>
    </source>
</evidence>
<evidence type="ECO:0000256" key="4">
    <source>
        <dbReference type="ARBA" id="ARBA00022723"/>
    </source>
</evidence>
<feature type="binding site" description="axial binding residue" evidence="8">
    <location>
        <position position="406"/>
    </location>
    <ligand>
        <name>heme</name>
        <dbReference type="ChEBI" id="CHEBI:30413"/>
    </ligand>
    <ligandPart>
        <name>Fe</name>
        <dbReference type="ChEBI" id="CHEBI:18248"/>
    </ligandPart>
</feature>
<keyword evidence="4 8" id="KW-0479">Metal-binding</keyword>
<reference evidence="10 11" key="1">
    <citation type="submission" date="2019-09" db="EMBL/GenBank/DDBJ databases">
        <title>Nocardioides panacisoli sp. nov., isolated from the soil of a ginseng field.</title>
        <authorList>
            <person name="Cho C."/>
        </authorList>
    </citation>
    <scope>NUCLEOTIDE SEQUENCE [LARGE SCALE GENOMIC DNA]</scope>
    <source>
        <strain evidence="10 11">BN130099</strain>
    </source>
</reference>
<keyword evidence="7" id="KW-0503">Monooxygenase</keyword>
<evidence type="ECO:0000256" key="3">
    <source>
        <dbReference type="ARBA" id="ARBA00022617"/>
    </source>
</evidence>
<dbReference type="InterPro" id="IPR002403">
    <property type="entry name" value="Cyt_P450_E_grp-IV"/>
</dbReference>
<proteinExistence type="inferred from homology"/>
<evidence type="ECO:0000313" key="11">
    <source>
        <dbReference type="Proteomes" id="UP000325003"/>
    </source>
</evidence>